<evidence type="ECO:0000313" key="1">
    <source>
        <dbReference type="EMBL" id="SIT49792.1"/>
    </source>
</evidence>
<dbReference type="Proteomes" id="UP000187012">
    <property type="component" value="Unassembled WGS sequence"/>
</dbReference>
<name>A0A1N7SQT2_9BURK</name>
<keyword evidence="2" id="KW-1185">Reference proteome</keyword>
<dbReference type="EMBL" id="CYGX02000180">
    <property type="protein sequence ID" value="SIT49792.1"/>
    <property type="molecule type" value="Genomic_DNA"/>
</dbReference>
<organism evidence="1 2">
    <name type="scientific">Paraburkholderia ribeironis</name>
    <dbReference type="NCBI Taxonomy" id="1247936"/>
    <lineage>
        <taxon>Bacteria</taxon>
        <taxon>Pseudomonadati</taxon>
        <taxon>Pseudomonadota</taxon>
        <taxon>Betaproteobacteria</taxon>
        <taxon>Burkholderiales</taxon>
        <taxon>Burkholderiaceae</taxon>
        <taxon>Paraburkholderia</taxon>
    </lineage>
</organism>
<proteinExistence type="predicted"/>
<accession>A0A1N7SQT2</accession>
<protein>
    <submittedName>
        <fullName evidence="1">Uncharacterized protein</fullName>
    </submittedName>
</protein>
<gene>
    <name evidence="1" type="ORF">BN2475_1800002</name>
</gene>
<sequence>MYLPKLLPQSESGMRFSAAMKRRSFLPSIGHSGDRFRLDNGPSHEDYVDPLIPRQQFIESSMYVLSFRRELRTTTWKLHGAGLSATGRG</sequence>
<dbReference type="AlphaFoldDB" id="A0A1N7SQT2"/>
<evidence type="ECO:0000313" key="2">
    <source>
        <dbReference type="Proteomes" id="UP000187012"/>
    </source>
</evidence>
<reference evidence="1 2" key="1">
    <citation type="submission" date="2016-12" db="EMBL/GenBank/DDBJ databases">
        <authorList>
            <person name="Song W.-J."/>
            <person name="Kurnit D.M."/>
        </authorList>
    </citation>
    <scope>NUCLEOTIDE SEQUENCE [LARGE SCALE GENOMIC DNA]</scope>
    <source>
        <strain evidence="1 2">STM7296</strain>
    </source>
</reference>